<organism evidence="1 2">
    <name type="scientific">Candidatus Barnesiella excrementipullorum</name>
    <dbReference type="NCBI Taxonomy" id="2838479"/>
    <lineage>
        <taxon>Bacteria</taxon>
        <taxon>Pseudomonadati</taxon>
        <taxon>Bacteroidota</taxon>
        <taxon>Bacteroidia</taxon>
        <taxon>Bacteroidales</taxon>
        <taxon>Barnesiellaceae</taxon>
        <taxon>Barnesiella</taxon>
    </lineage>
</organism>
<feature type="non-terminal residue" evidence="1">
    <location>
        <position position="79"/>
    </location>
</feature>
<evidence type="ECO:0000313" key="1">
    <source>
        <dbReference type="EMBL" id="HIX45096.1"/>
    </source>
</evidence>
<protein>
    <submittedName>
        <fullName evidence="1">Uncharacterized protein</fullName>
    </submittedName>
</protein>
<accession>A0A9D1VQH7</accession>
<dbReference type="AlphaFoldDB" id="A0A9D1VQH7"/>
<dbReference type="Proteomes" id="UP000824246">
    <property type="component" value="Unassembled WGS sequence"/>
</dbReference>
<gene>
    <name evidence="1" type="ORF">H9982_02630</name>
</gene>
<dbReference type="EMBL" id="DXFB01000071">
    <property type="protein sequence ID" value="HIX45096.1"/>
    <property type="molecule type" value="Genomic_DNA"/>
</dbReference>
<proteinExistence type="predicted"/>
<evidence type="ECO:0000313" key="2">
    <source>
        <dbReference type="Proteomes" id="UP000824246"/>
    </source>
</evidence>
<comment type="caution">
    <text evidence="1">The sequence shown here is derived from an EMBL/GenBank/DDBJ whole genome shotgun (WGS) entry which is preliminary data.</text>
</comment>
<reference evidence="1" key="2">
    <citation type="submission" date="2021-04" db="EMBL/GenBank/DDBJ databases">
        <authorList>
            <person name="Gilroy R."/>
        </authorList>
    </citation>
    <scope>NUCLEOTIDE SEQUENCE</scope>
    <source>
        <strain evidence="1">ChiHjej12B11-16260</strain>
    </source>
</reference>
<sequence>MKKTAFFMAALLLLAACNSEKKNTVEQEAWAMETDSTGMSEVYAYEGRVKAHGKMPAAHYWVVITEQMDSINGTYTMTT</sequence>
<reference evidence="1" key="1">
    <citation type="journal article" date="2021" name="PeerJ">
        <title>Extensive microbial diversity within the chicken gut microbiome revealed by metagenomics and culture.</title>
        <authorList>
            <person name="Gilroy R."/>
            <person name="Ravi A."/>
            <person name="Getino M."/>
            <person name="Pursley I."/>
            <person name="Horton D.L."/>
            <person name="Alikhan N.F."/>
            <person name="Baker D."/>
            <person name="Gharbi K."/>
            <person name="Hall N."/>
            <person name="Watson M."/>
            <person name="Adriaenssens E.M."/>
            <person name="Foster-Nyarko E."/>
            <person name="Jarju S."/>
            <person name="Secka A."/>
            <person name="Antonio M."/>
            <person name="Oren A."/>
            <person name="Chaudhuri R.R."/>
            <person name="La Ragione R."/>
            <person name="Hildebrand F."/>
            <person name="Pallen M.J."/>
        </authorList>
    </citation>
    <scope>NUCLEOTIDE SEQUENCE</scope>
    <source>
        <strain evidence="1">ChiHjej12B11-16260</strain>
    </source>
</reference>
<name>A0A9D1VQH7_9BACT</name>
<dbReference type="PROSITE" id="PS51257">
    <property type="entry name" value="PROKAR_LIPOPROTEIN"/>
    <property type="match status" value="1"/>
</dbReference>